<reference evidence="2 3" key="1">
    <citation type="submission" date="2017-10" db="EMBL/GenBank/DDBJ databases">
        <title>Bacillus sp. nov., a halophilic bacterium isolated from a Keqin Lake.</title>
        <authorList>
            <person name="Wang H."/>
        </authorList>
    </citation>
    <scope>NUCLEOTIDE SEQUENCE [LARGE SCALE GENOMIC DNA]</scope>
    <source>
        <strain evidence="2 3">KQ-12</strain>
    </source>
</reference>
<sequence>MEVIGVDIGGTAIKGAIISSNGDWWEEINVPTRAKNGKNEILSGLMRVISELLNKKFNIVGIGIGSAGNIDHLNGIVDFASENLPGWSGVCLQSVIEETYKLPVVVDNDANMALLGEMWCGSHPHTQSVVMVTLGTGVGGANMFDGKLSRGASFKGGNWGHSNFVPGGRLCNCGRKGCVEAYLSGTAFVERACEQTGRCYRHGADVFNDYQHRVADVVPVVQSYIQELALFIDSLAEGLNPEMFLIGGGVIHAKEIWWEDFQKCLKQNPQPSPLVRSASLGNRAGIYGAASTIIKKVEGKEF</sequence>
<evidence type="ECO:0000256" key="1">
    <source>
        <dbReference type="ARBA" id="ARBA00006479"/>
    </source>
</evidence>
<dbReference type="PANTHER" id="PTHR18964">
    <property type="entry name" value="ROK (REPRESSOR, ORF, KINASE) FAMILY"/>
    <property type="match status" value="1"/>
</dbReference>
<dbReference type="SUPFAM" id="SSF53067">
    <property type="entry name" value="Actin-like ATPase domain"/>
    <property type="match status" value="1"/>
</dbReference>
<organism evidence="2 3">
    <name type="scientific">Salipaludibacillus keqinensis</name>
    <dbReference type="NCBI Taxonomy" id="2045207"/>
    <lineage>
        <taxon>Bacteria</taxon>
        <taxon>Bacillati</taxon>
        <taxon>Bacillota</taxon>
        <taxon>Bacilli</taxon>
        <taxon>Bacillales</taxon>
        <taxon>Bacillaceae</taxon>
    </lineage>
</organism>
<evidence type="ECO:0000313" key="3">
    <source>
        <dbReference type="Proteomes" id="UP000248214"/>
    </source>
</evidence>
<proteinExistence type="inferred from homology"/>
<dbReference type="CDD" id="cd24068">
    <property type="entry name" value="ASKHA_NBD_ROK_FnNanK-like"/>
    <property type="match status" value="1"/>
</dbReference>
<gene>
    <name evidence="2" type="ORF">CR194_13900</name>
</gene>
<dbReference type="Gene3D" id="3.30.420.40">
    <property type="match status" value="2"/>
</dbReference>
<accession>A0A323TJ71</accession>
<dbReference type="InterPro" id="IPR000600">
    <property type="entry name" value="ROK"/>
</dbReference>
<dbReference type="PANTHER" id="PTHR18964:SF149">
    <property type="entry name" value="BIFUNCTIONAL UDP-N-ACETYLGLUCOSAMINE 2-EPIMERASE_N-ACETYLMANNOSAMINE KINASE"/>
    <property type="match status" value="1"/>
</dbReference>
<dbReference type="AlphaFoldDB" id="A0A323TJ71"/>
<dbReference type="EMBL" id="PDOD01000003">
    <property type="protein sequence ID" value="PYZ92743.1"/>
    <property type="molecule type" value="Genomic_DNA"/>
</dbReference>
<dbReference type="RefSeq" id="WP_110610291.1">
    <property type="nucleotide sequence ID" value="NZ_PDOD01000003.1"/>
</dbReference>
<comment type="caution">
    <text evidence="2">The sequence shown here is derived from an EMBL/GenBank/DDBJ whole genome shotgun (WGS) entry which is preliminary data.</text>
</comment>
<protein>
    <submittedName>
        <fullName evidence="2">Transcriptional regulator</fullName>
    </submittedName>
</protein>
<dbReference type="InterPro" id="IPR043129">
    <property type="entry name" value="ATPase_NBD"/>
</dbReference>
<keyword evidence="3" id="KW-1185">Reference proteome</keyword>
<dbReference type="Pfam" id="PF00480">
    <property type="entry name" value="ROK"/>
    <property type="match status" value="1"/>
</dbReference>
<dbReference type="Proteomes" id="UP000248214">
    <property type="component" value="Unassembled WGS sequence"/>
</dbReference>
<comment type="similarity">
    <text evidence="1">Belongs to the ROK (NagC/XylR) family.</text>
</comment>
<name>A0A323TJ71_9BACI</name>
<evidence type="ECO:0000313" key="2">
    <source>
        <dbReference type="EMBL" id="PYZ92743.1"/>
    </source>
</evidence>